<proteinExistence type="predicted"/>
<accession>A0A8T1NHJ5</accession>
<organism evidence="1 2">
    <name type="scientific">Carya illinoinensis</name>
    <name type="common">Pecan</name>
    <dbReference type="NCBI Taxonomy" id="32201"/>
    <lineage>
        <taxon>Eukaryota</taxon>
        <taxon>Viridiplantae</taxon>
        <taxon>Streptophyta</taxon>
        <taxon>Embryophyta</taxon>
        <taxon>Tracheophyta</taxon>
        <taxon>Spermatophyta</taxon>
        <taxon>Magnoliopsida</taxon>
        <taxon>eudicotyledons</taxon>
        <taxon>Gunneridae</taxon>
        <taxon>Pentapetalae</taxon>
        <taxon>rosids</taxon>
        <taxon>fabids</taxon>
        <taxon>Fagales</taxon>
        <taxon>Juglandaceae</taxon>
        <taxon>Carya</taxon>
    </lineage>
</organism>
<name>A0A8T1NHJ5_CARIL</name>
<dbReference type="Proteomes" id="UP000811609">
    <property type="component" value="Chromosome 13"/>
</dbReference>
<dbReference type="EMBL" id="CM031821">
    <property type="protein sequence ID" value="KAG6631326.1"/>
    <property type="molecule type" value="Genomic_DNA"/>
</dbReference>
<dbReference type="AlphaFoldDB" id="A0A8T1NHJ5"/>
<sequence length="51" mass="5698">MALAILIPYRRSPMIGLNFQVIICASGRETQRVPSIFYLSKLMQLGVDGTQ</sequence>
<evidence type="ECO:0000313" key="1">
    <source>
        <dbReference type="EMBL" id="KAG6631326.1"/>
    </source>
</evidence>
<evidence type="ECO:0000313" key="2">
    <source>
        <dbReference type="Proteomes" id="UP000811609"/>
    </source>
</evidence>
<comment type="caution">
    <text evidence="1">The sequence shown here is derived from an EMBL/GenBank/DDBJ whole genome shotgun (WGS) entry which is preliminary data.</text>
</comment>
<gene>
    <name evidence="1" type="ORF">CIPAW_13G083900</name>
</gene>
<protein>
    <submittedName>
        <fullName evidence="1">Uncharacterized protein</fullName>
    </submittedName>
</protein>
<reference evidence="1" key="1">
    <citation type="submission" date="2020-12" db="EMBL/GenBank/DDBJ databases">
        <title>WGS assembly of Carya illinoinensis cv. Pawnee.</title>
        <authorList>
            <person name="Platts A."/>
            <person name="Shu S."/>
            <person name="Wright S."/>
            <person name="Barry K."/>
            <person name="Edger P."/>
            <person name="Pires J.C."/>
            <person name="Schmutz J."/>
        </authorList>
    </citation>
    <scope>NUCLEOTIDE SEQUENCE</scope>
    <source>
        <tissue evidence="1">Leaf</tissue>
    </source>
</reference>
<keyword evidence="2" id="KW-1185">Reference proteome</keyword>